<comment type="caution">
    <text evidence="1">The sequence shown here is derived from an EMBL/GenBank/DDBJ whole genome shotgun (WGS) entry which is preliminary data.</text>
</comment>
<protein>
    <submittedName>
        <fullName evidence="1">Uncharacterized protein</fullName>
    </submittedName>
</protein>
<proteinExistence type="predicted"/>
<name>A0ACB9LKG6_9MYRT</name>
<sequence length="250" mass="26995">MDRPRVEDTGRRMQVAEPVKGAPGKRDSPLLKLKASLLGGADVRGLEGSSGTATAAACRPGLEFGARACRGRRRERKFDPWWLGNGGEWLLVAGAVSVGIKRRLKRGAALGLELDARIQALGVKTTVAGEDLERMGAPSPILLLGWAAWLASELAAGVAGASVQQILDLRLCLYKRLVATEVSVAGAEKEWCRTRRRVSWLGMLLVRLWRCLESCFAAAMGELVRRCLWAAGEYVAANSGDASEEELRSL</sequence>
<evidence type="ECO:0000313" key="2">
    <source>
        <dbReference type="Proteomes" id="UP001057402"/>
    </source>
</evidence>
<dbReference type="EMBL" id="CM042890">
    <property type="protein sequence ID" value="KAI4312062.1"/>
    <property type="molecule type" value="Genomic_DNA"/>
</dbReference>
<organism evidence="1 2">
    <name type="scientific">Melastoma candidum</name>
    <dbReference type="NCBI Taxonomy" id="119954"/>
    <lineage>
        <taxon>Eukaryota</taxon>
        <taxon>Viridiplantae</taxon>
        <taxon>Streptophyta</taxon>
        <taxon>Embryophyta</taxon>
        <taxon>Tracheophyta</taxon>
        <taxon>Spermatophyta</taxon>
        <taxon>Magnoliopsida</taxon>
        <taxon>eudicotyledons</taxon>
        <taxon>Gunneridae</taxon>
        <taxon>Pentapetalae</taxon>
        <taxon>rosids</taxon>
        <taxon>malvids</taxon>
        <taxon>Myrtales</taxon>
        <taxon>Melastomataceae</taxon>
        <taxon>Melastomatoideae</taxon>
        <taxon>Melastomateae</taxon>
        <taxon>Melastoma</taxon>
    </lineage>
</organism>
<evidence type="ECO:0000313" key="1">
    <source>
        <dbReference type="EMBL" id="KAI4312062.1"/>
    </source>
</evidence>
<accession>A0ACB9LKG6</accession>
<dbReference type="Proteomes" id="UP001057402">
    <property type="component" value="Chromosome 11"/>
</dbReference>
<reference evidence="2" key="1">
    <citation type="journal article" date="2023" name="Front. Plant Sci.">
        <title>Chromosomal-level genome assembly of Melastoma candidum provides insights into trichome evolution.</title>
        <authorList>
            <person name="Zhong Y."/>
            <person name="Wu W."/>
            <person name="Sun C."/>
            <person name="Zou P."/>
            <person name="Liu Y."/>
            <person name="Dai S."/>
            <person name="Zhou R."/>
        </authorList>
    </citation>
    <scope>NUCLEOTIDE SEQUENCE [LARGE SCALE GENOMIC DNA]</scope>
</reference>
<keyword evidence="2" id="KW-1185">Reference proteome</keyword>
<gene>
    <name evidence="1" type="ORF">MLD38_036917</name>
</gene>